<name>A0ABS5UML2_9BIFI</name>
<comment type="caution">
    <text evidence="1">The sequence shown here is derived from an EMBL/GenBank/DDBJ whole genome shotgun (WGS) entry which is preliminary data.</text>
</comment>
<evidence type="ECO:0000313" key="2">
    <source>
        <dbReference type="Proteomes" id="UP000773064"/>
    </source>
</evidence>
<dbReference type="EMBL" id="JAFEJS010000001">
    <property type="protein sequence ID" value="MBT1172155.1"/>
    <property type="molecule type" value="Genomic_DNA"/>
</dbReference>
<dbReference type="RefSeq" id="WP_214357415.1">
    <property type="nucleotide sequence ID" value="NZ_JAFEJS010000001.1"/>
</dbReference>
<evidence type="ECO:0000313" key="1">
    <source>
        <dbReference type="EMBL" id="MBT1172155.1"/>
    </source>
</evidence>
<dbReference type="Gene3D" id="3.40.50.2300">
    <property type="match status" value="1"/>
</dbReference>
<protein>
    <submittedName>
        <fullName evidence="1">Sugar ABC transporter substrate-binding protein</fullName>
    </submittedName>
</protein>
<organism evidence="1 2">
    <name type="scientific">Bifidobacterium santillanense</name>
    <dbReference type="NCBI Taxonomy" id="2809028"/>
    <lineage>
        <taxon>Bacteria</taxon>
        <taxon>Bacillati</taxon>
        <taxon>Actinomycetota</taxon>
        <taxon>Actinomycetes</taxon>
        <taxon>Bifidobacteriales</taxon>
        <taxon>Bifidobacteriaceae</taxon>
        <taxon>Bifidobacterium</taxon>
    </lineage>
</organism>
<proteinExistence type="predicted"/>
<keyword evidence="2" id="KW-1185">Reference proteome</keyword>
<reference evidence="1 2" key="1">
    <citation type="journal article" date="2021" name="Environ. Microbiol.">
        <title>Genetic insights into the dark matter of the mammalian gut microbiota through targeted genome reconstruction.</title>
        <authorList>
            <person name="Lugli G.A."/>
            <person name="Alessandri G."/>
            <person name="Milani C."/>
            <person name="Viappiani A."/>
            <person name="Fontana F."/>
            <person name="Tarracchini C."/>
            <person name="Mancabelli L."/>
            <person name="Argentini C."/>
            <person name="Ruiz L."/>
            <person name="Margolles A."/>
            <person name="van Sinderen D."/>
            <person name="Turroni F."/>
            <person name="Ventura M."/>
        </authorList>
    </citation>
    <scope>NUCLEOTIDE SEQUENCE [LARGE SCALE GENOMIC DNA]</scope>
    <source>
        <strain evidence="1 2">MA2</strain>
    </source>
</reference>
<accession>A0ABS5UML2</accession>
<gene>
    <name evidence="1" type="ORF">JS528_02030</name>
</gene>
<sequence>MIRPLGRAPSAVHVPAGVRRSASAALCLALCLPLAGCTPSGRAVGDTQTERPAVAHVGVPRDDVTIALIGSKDATADSTVLDALADAGLRAVYVSARDSARPDDTRRGGVADMVRRAVDLIVVSDLDTSADGVDADGWDRALGTARDAGIPVALLDLRHAPDDDTLYAAAFILNDRDAEATPVDDAAMSVIDDEPHERTIAVTTIG</sequence>
<dbReference type="Proteomes" id="UP000773064">
    <property type="component" value="Unassembled WGS sequence"/>
</dbReference>